<keyword evidence="5" id="KW-0695">RNA-directed DNA polymerase</keyword>
<evidence type="ECO:0000313" key="6">
    <source>
        <dbReference type="Proteomes" id="UP000824596"/>
    </source>
</evidence>
<dbReference type="CDD" id="cd01647">
    <property type="entry name" value="RT_LTR"/>
    <property type="match status" value="1"/>
</dbReference>
<dbReference type="GO" id="GO:0015074">
    <property type="term" value="P:DNA integration"/>
    <property type="evidence" value="ECO:0007669"/>
    <property type="project" value="InterPro"/>
</dbReference>
<name>A0A9P8SCP9_9HYPO</name>
<sequence>MKIYLTKPLPERSRGVYRNPHHLDELLRKTIQDYLDKGFIESCWPGFASPAFFVPKGDMGMDWRFVIDYRDLNDASAKMKYPMPLLEDTLVKLASAKFFTKIDIRQAFHRLRMALESDALWADERPCNLSMLYQRLPEDILDIYCSSYADDILIYSESAEENVRQTEEVIRRLAAAGLQGDIKKSSFCVTEVDYLGLAILEWRLSDLKSTKAIRSFLGLVNFVRRFSKEVSELAHPLNELLKKGAIFKIGKQEEAAFEALKEALVRAPGMGFWKIGAPTRNDNSWKPVAYFSKTLSSTETILSEFDYKMTYRPGKENIIADALSRKSENFETVRARDLDSRTMELVPNDRVPAEVLEETHVEAAPLDIAAHSEDRGPAVSGEAPAGVFLVELIVRENEKQIPKEDRQKGDRIWVPEYSSEGLALRTALIREVHEPKSRGHPGKNKMKAMLRPFYYWPHTAERLAKRYYRRVFGHLGLPKIWLSDNGPQFISKFMAKVNEMTGTEHKFGSAYHAQTQGGVEITNQYLDQRLTFYVSYFQDDWSMTPIEASQGRAPHAAFVHIPTDKQVGDWTDAQNAAKDFVNRAKKVCSLAKKNVEAAQRRQERSANSKRRVPDFDVGDWVF</sequence>
<dbReference type="GO" id="GO:0005739">
    <property type="term" value="C:mitochondrion"/>
    <property type="evidence" value="ECO:0007669"/>
    <property type="project" value="UniProtKB-SubCell"/>
</dbReference>
<evidence type="ECO:0000256" key="3">
    <source>
        <dbReference type="ARBA" id="ARBA00023128"/>
    </source>
</evidence>
<comment type="caution">
    <text evidence="5">The sequence shown here is derived from an EMBL/GenBank/DDBJ whole genome shotgun (WGS) entry which is preliminary data.</text>
</comment>
<feature type="domain" description="Integrase catalytic" evidence="4">
    <location>
        <begin position="398"/>
        <end position="530"/>
    </location>
</feature>
<dbReference type="Pfam" id="PF17921">
    <property type="entry name" value="Integrase_H2C2"/>
    <property type="match status" value="1"/>
</dbReference>
<dbReference type="PANTHER" id="PTHR37984">
    <property type="entry name" value="PROTEIN CBG26694"/>
    <property type="match status" value="1"/>
</dbReference>
<comment type="subcellular location">
    <subcellularLocation>
        <location evidence="1">Mitochondrion</location>
    </subcellularLocation>
</comment>
<dbReference type="PANTHER" id="PTHR37984:SF5">
    <property type="entry name" value="PROTEIN NYNRIN-LIKE"/>
    <property type="match status" value="1"/>
</dbReference>
<protein>
    <submittedName>
        <fullName evidence="5">Reverse transcriptase (RNA-dependent DNA polymerase) domain-containing protein</fullName>
    </submittedName>
</protein>
<keyword evidence="6" id="KW-1185">Reference proteome</keyword>
<dbReference type="GO" id="GO:0005634">
    <property type="term" value="C:nucleus"/>
    <property type="evidence" value="ECO:0007669"/>
    <property type="project" value="UniProtKB-ARBA"/>
</dbReference>
<dbReference type="GO" id="GO:0003964">
    <property type="term" value="F:RNA-directed DNA polymerase activity"/>
    <property type="evidence" value="ECO:0007669"/>
    <property type="project" value="UniProtKB-KW"/>
</dbReference>
<accession>A0A9P8SCP9</accession>
<proteinExistence type="predicted"/>
<dbReference type="AlphaFoldDB" id="A0A9P8SCP9"/>
<dbReference type="InterPro" id="IPR012337">
    <property type="entry name" value="RNaseH-like_sf"/>
</dbReference>
<dbReference type="Gene3D" id="3.30.70.270">
    <property type="match status" value="2"/>
</dbReference>
<keyword evidence="2" id="KW-0694">RNA-binding</keyword>
<gene>
    <name evidence="5" type="ORF">HRG_11287</name>
</gene>
<dbReference type="RefSeq" id="XP_044715310.1">
    <property type="nucleotide sequence ID" value="XM_044869757.1"/>
</dbReference>
<dbReference type="Gene3D" id="3.10.10.10">
    <property type="entry name" value="HIV Type 1 Reverse Transcriptase, subunit A, domain 1"/>
    <property type="match status" value="1"/>
</dbReference>
<dbReference type="Pfam" id="PF00078">
    <property type="entry name" value="RVT_1"/>
    <property type="match status" value="1"/>
</dbReference>
<dbReference type="InterPro" id="IPR043128">
    <property type="entry name" value="Rev_trsase/Diguanyl_cyclase"/>
</dbReference>
<organism evidence="5 6">
    <name type="scientific">Hirsutella rhossiliensis</name>
    <dbReference type="NCBI Taxonomy" id="111463"/>
    <lineage>
        <taxon>Eukaryota</taxon>
        <taxon>Fungi</taxon>
        <taxon>Dikarya</taxon>
        <taxon>Ascomycota</taxon>
        <taxon>Pezizomycotina</taxon>
        <taxon>Sordariomycetes</taxon>
        <taxon>Hypocreomycetidae</taxon>
        <taxon>Hypocreales</taxon>
        <taxon>Ophiocordycipitaceae</taxon>
        <taxon>Hirsutella</taxon>
    </lineage>
</organism>
<dbReference type="InterPro" id="IPR041588">
    <property type="entry name" value="Integrase_H2C2"/>
</dbReference>
<dbReference type="InterPro" id="IPR000477">
    <property type="entry name" value="RT_dom"/>
</dbReference>
<dbReference type="InterPro" id="IPR043502">
    <property type="entry name" value="DNA/RNA_pol_sf"/>
</dbReference>
<dbReference type="InterPro" id="IPR001584">
    <property type="entry name" value="Integrase_cat-core"/>
</dbReference>
<dbReference type="InterPro" id="IPR036397">
    <property type="entry name" value="RNaseH_sf"/>
</dbReference>
<dbReference type="SUPFAM" id="SSF53098">
    <property type="entry name" value="Ribonuclease H-like"/>
    <property type="match status" value="1"/>
</dbReference>
<reference evidence="5" key="1">
    <citation type="submission" date="2021-09" db="EMBL/GenBank/DDBJ databases">
        <title>A high-quality genome of the endoparasitic fungus Hirsutella rhossiliensis with a comparison of Hirsutella genomes reveals transposable elements contributing to genome size variation.</title>
        <authorList>
            <person name="Lin R."/>
            <person name="Jiao Y."/>
            <person name="Sun X."/>
            <person name="Ling J."/>
            <person name="Xie B."/>
            <person name="Cheng X."/>
        </authorList>
    </citation>
    <scope>NUCLEOTIDE SEQUENCE</scope>
    <source>
        <strain evidence="5">HR02</strain>
    </source>
</reference>
<evidence type="ECO:0000313" key="5">
    <source>
        <dbReference type="EMBL" id="KAH0957796.1"/>
    </source>
</evidence>
<keyword evidence="5" id="KW-0548">Nucleotidyltransferase</keyword>
<dbReference type="Proteomes" id="UP000824596">
    <property type="component" value="Unassembled WGS sequence"/>
</dbReference>
<evidence type="ECO:0000256" key="1">
    <source>
        <dbReference type="ARBA" id="ARBA00004173"/>
    </source>
</evidence>
<dbReference type="OrthoDB" id="5136176at2759"/>
<dbReference type="PROSITE" id="PS50994">
    <property type="entry name" value="INTEGRASE"/>
    <property type="match status" value="1"/>
</dbReference>
<dbReference type="EMBL" id="JAIZPD010000019">
    <property type="protein sequence ID" value="KAH0957796.1"/>
    <property type="molecule type" value="Genomic_DNA"/>
</dbReference>
<evidence type="ECO:0000256" key="2">
    <source>
        <dbReference type="ARBA" id="ARBA00022884"/>
    </source>
</evidence>
<keyword evidence="3" id="KW-0496">Mitochondrion</keyword>
<dbReference type="GeneID" id="68360415"/>
<dbReference type="InterPro" id="IPR050951">
    <property type="entry name" value="Retrovirus_Pol_polyprotein"/>
</dbReference>
<keyword evidence="5" id="KW-0808">Transferase</keyword>
<dbReference type="Gene3D" id="3.30.420.10">
    <property type="entry name" value="Ribonuclease H-like superfamily/Ribonuclease H"/>
    <property type="match status" value="1"/>
</dbReference>
<dbReference type="SUPFAM" id="SSF56672">
    <property type="entry name" value="DNA/RNA polymerases"/>
    <property type="match status" value="1"/>
</dbReference>
<dbReference type="GO" id="GO:0003723">
    <property type="term" value="F:RNA binding"/>
    <property type="evidence" value="ECO:0007669"/>
    <property type="project" value="UniProtKB-KW"/>
</dbReference>
<evidence type="ECO:0000259" key="4">
    <source>
        <dbReference type="PROSITE" id="PS50994"/>
    </source>
</evidence>